<evidence type="ECO:0000313" key="3">
    <source>
        <dbReference type="EMBL" id="AVZ77010.1"/>
    </source>
</evidence>
<dbReference type="GO" id="GO:0022857">
    <property type="term" value="F:transmembrane transporter activity"/>
    <property type="evidence" value="ECO:0007669"/>
    <property type="project" value="InterPro"/>
</dbReference>
<dbReference type="CDD" id="cd13643">
    <property type="entry name" value="PBP2_BCP_2"/>
    <property type="match status" value="1"/>
</dbReference>
<name>A0A2R4TD02_9ACTN</name>
<proteinExistence type="predicted"/>
<dbReference type="Proteomes" id="UP000244201">
    <property type="component" value="Chromosome"/>
</dbReference>
<dbReference type="Gene3D" id="3.40.190.10">
    <property type="entry name" value="Periplasmic binding protein-like II"/>
    <property type="match status" value="1"/>
</dbReference>
<dbReference type="AlphaFoldDB" id="A0A2R4TD02"/>
<reference evidence="3 4" key="1">
    <citation type="submission" date="2018-01" db="EMBL/GenBank/DDBJ databases">
        <title>Complete genome sequence of Streptomyces lunaelactis MM109T, a Ferroverdin A producer isolated from cave moonmilk deposits.</title>
        <authorList>
            <person name="Naome A."/>
            <person name="Martinet L."/>
            <person name="Maciejewska M."/>
            <person name="Anderssen S."/>
            <person name="Adam D."/>
            <person name="Tenconi E."/>
            <person name="Deflandre B."/>
            <person name="Arguelles-Arias A."/>
            <person name="Calusinska M."/>
            <person name="Copieters W."/>
            <person name="Karim L."/>
            <person name="Hanikenne M."/>
            <person name="Baurain D."/>
            <person name="van Wezel G."/>
            <person name="Smargiasso N."/>
            <person name="de Pauw E."/>
            <person name="Delfosse P."/>
            <person name="Rigali S."/>
        </authorList>
    </citation>
    <scope>NUCLEOTIDE SEQUENCE [LARGE SCALE GENOMIC DNA]</scope>
    <source>
        <strain evidence="3 4">MM109</strain>
    </source>
</reference>
<evidence type="ECO:0000313" key="4">
    <source>
        <dbReference type="Proteomes" id="UP000244201"/>
    </source>
</evidence>
<dbReference type="KEGG" id="slk:SLUN_37370"/>
<dbReference type="EMBL" id="CP026304">
    <property type="protein sequence ID" value="AVZ77010.1"/>
    <property type="molecule type" value="Genomic_DNA"/>
</dbReference>
<feature type="signal peptide" evidence="1">
    <location>
        <begin position="1"/>
        <end position="31"/>
    </location>
</feature>
<evidence type="ECO:0000259" key="2">
    <source>
        <dbReference type="Pfam" id="PF04069"/>
    </source>
</evidence>
<feature type="chain" id="PRO_5038448704" evidence="1">
    <location>
        <begin position="32"/>
        <end position="333"/>
    </location>
</feature>
<dbReference type="OrthoDB" id="7805658at2"/>
<accession>A0A2R4TD02</accession>
<dbReference type="Pfam" id="PF04069">
    <property type="entry name" value="OpuAC"/>
    <property type="match status" value="1"/>
</dbReference>
<dbReference type="SUPFAM" id="SSF53850">
    <property type="entry name" value="Periplasmic binding protein-like II"/>
    <property type="match status" value="1"/>
</dbReference>
<sequence length="333" mass="36130">MIGNFITQSRPARRRAAVAGLAVLGLAAVTACGGAKVGESGSDKAGGASGKCGTFNLAINPWVGYEANAAVIAYVAENDLKCQVTKKDLKEEVAWQGFGTGEVDAVVENWGHDDLKKKYITDQKTAVAAGATGNKGVIGWFVPPWLAKEHPDITDWKNLNKYAANFKTSESGDKGQFLDGDPSFVTNDAALVKNLKLNYKVVYGGSEAALIQAFRQAEAKKSWVIGYFYAPQWFLSEVDLVKVNLPAYKAGCDADAEKVACDYPEYELDKIVSKKFADSGSPAYDLVKNFTWTNEDQNLVAKYIAEDKMTPEAAAKKWVDANRAKVDAWLKKS</sequence>
<feature type="domain" description="ABC-type glycine betaine transport system substrate-binding" evidence="2">
    <location>
        <begin position="56"/>
        <end position="320"/>
    </location>
</feature>
<keyword evidence="1" id="KW-0732">Signal</keyword>
<keyword evidence="4" id="KW-1185">Reference proteome</keyword>
<dbReference type="InterPro" id="IPR007210">
    <property type="entry name" value="ABC_Gly_betaine_transp_sub-bd"/>
</dbReference>
<dbReference type="RefSeq" id="WP_108154300.1">
    <property type="nucleotide sequence ID" value="NZ_CP026304.1"/>
</dbReference>
<protein>
    <submittedName>
        <fullName evidence="3">Glycine/betaine ABC transporter substrate-binding protein</fullName>
    </submittedName>
</protein>
<dbReference type="GO" id="GO:0043190">
    <property type="term" value="C:ATP-binding cassette (ABC) transporter complex"/>
    <property type="evidence" value="ECO:0007669"/>
    <property type="project" value="InterPro"/>
</dbReference>
<gene>
    <name evidence="3" type="ORF">SLUN_37370</name>
</gene>
<organism evidence="3 4">
    <name type="scientific">Streptomyces lunaelactis</name>
    <dbReference type="NCBI Taxonomy" id="1535768"/>
    <lineage>
        <taxon>Bacteria</taxon>
        <taxon>Bacillati</taxon>
        <taxon>Actinomycetota</taxon>
        <taxon>Actinomycetes</taxon>
        <taxon>Kitasatosporales</taxon>
        <taxon>Streptomycetaceae</taxon>
        <taxon>Streptomyces</taxon>
    </lineage>
</organism>
<dbReference type="GeneID" id="55660917"/>
<dbReference type="Gene3D" id="3.40.190.100">
    <property type="entry name" value="Glycine betaine-binding periplasmic protein, domain 2"/>
    <property type="match status" value="1"/>
</dbReference>
<evidence type="ECO:0000256" key="1">
    <source>
        <dbReference type="SAM" id="SignalP"/>
    </source>
</evidence>